<reference evidence="11" key="1">
    <citation type="journal article" date="2024" name="IScience">
        <title>Strigolactones Initiate the Formation of Haustorium-like Structures in Castilleja.</title>
        <authorList>
            <person name="Buerger M."/>
            <person name="Peterson D."/>
            <person name="Chory J."/>
        </authorList>
    </citation>
    <scope>NUCLEOTIDE SEQUENCE [LARGE SCALE GENOMIC DNA]</scope>
</reference>
<dbReference type="AlphaFoldDB" id="A0ABD3C637"/>
<evidence type="ECO:0000256" key="8">
    <source>
        <dbReference type="PROSITE-ProRule" id="PRU00175"/>
    </source>
</evidence>
<keyword evidence="11" id="KW-1185">Reference proteome</keyword>
<dbReference type="SMART" id="SM00184">
    <property type="entry name" value="RING"/>
    <property type="match status" value="1"/>
</dbReference>
<dbReference type="PANTHER" id="PTHR22937">
    <property type="entry name" value="E3 UBIQUITIN-PROTEIN LIGASE RNF165"/>
    <property type="match status" value="1"/>
</dbReference>
<evidence type="ECO:0000256" key="5">
    <source>
        <dbReference type="ARBA" id="ARBA00022771"/>
    </source>
</evidence>
<evidence type="ECO:0000259" key="9">
    <source>
        <dbReference type="PROSITE" id="PS50089"/>
    </source>
</evidence>
<dbReference type="PANTHER" id="PTHR22937:SF163">
    <property type="entry name" value="RING-TYPE E3 UBIQUITIN TRANSFERASE"/>
    <property type="match status" value="1"/>
</dbReference>
<evidence type="ECO:0000313" key="10">
    <source>
        <dbReference type="EMBL" id="KAL3624774.1"/>
    </source>
</evidence>
<organism evidence="10 11">
    <name type="scientific">Castilleja foliolosa</name>
    <dbReference type="NCBI Taxonomy" id="1961234"/>
    <lineage>
        <taxon>Eukaryota</taxon>
        <taxon>Viridiplantae</taxon>
        <taxon>Streptophyta</taxon>
        <taxon>Embryophyta</taxon>
        <taxon>Tracheophyta</taxon>
        <taxon>Spermatophyta</taxon>
        <taxon>Magnoliopsida</taxon>
        <taxon>eudicotyledons</taxon>
        <taxon>Gunneridae</taxon>
        <taxon>Pentapetalae</taxon>
        <taxon>asterids</taxon>
        <taxon>lamiids</taxon>
        <taxon>Lamiales</taxon>
        <taxon>Orobanchaceae</taxon>
        <taxon>Pedicularideae</taxon>
        <taxon>Castillejinae</taxon>
        <taxon>Castilleja</taxon>
    </lineage>
</organism>
<name>A0ABD3C637_9LAMI</name>
<keyword evidence="7" id="KW-0862">Zinc</keyword>
<comment type="catalytic activity">
    <reaction evidence="1">
        <text>S-ubiquitinyl-[E2 ubiquitin-conjugating enzyme]-L-cysteine + [acceptor protein]-L-lysine = [E2 ubiquitin-conjugating enzyme]-L-cysteine + N(6)-ubiquitinyl-[acceptor protein]-L-lysine.</text>
        <dbReference type="EC" id="2.3.2.27"/>
    </reaction>
</comment>
<dbReference type="InterPro" id="IPR001841">
    <property type="entry name" value="Znf_RING"/>
</dbReference>
<proteinExistence type="predicted"/>
<dbReference type="SUPFAM" id="SSF57850">
    <property type="entry name" value="RING/U-box"/>
    <property type="match status" value="1"/>
</dbReference>
<gene>
    <name evidence="10" type="ORF">CASFOL_031442</name>
</gene>
<dbReference type="EC" id="2.3.2.27" evidence="2"/>
<protein>
    <recommendedName>
        <fullName evidence="2">RING-type E3 ubiquitin transferase</fullName>
        <ecNumber evidence="2">2.3.2.27</ecNumber>
    </recommendedName>
</protein>
<keyword evidence="3" id="KW-0808">Transferase</keyword>
<evidence type="ECO:0000256" key="6">
    <source>
        <dbReference type="ARBA" id="ARBA00022786"/>
    </source>
</evidence>
<keyword evidence="6" id="KW-0833">Ubl conjugation pathway</keyword>
<dbReference type="Gene3D" id="3.30.40.10">
    <property type="entry name" value="Zinc/RING finger domain, C3HC4 (zinc finger)"/>
    <property type="match status" value="1"/>
</dbReference>
<feature type="domain" description="RING-type" evidence="9">
    <location>
        <begin position="133"/>
        <end position="176"/>
    </location>
</feature>
<keyword evidence="5 8" id="KW-0863">Zinc-finger</keyword>
<comment type="caution">
    <text evidence="10">The sequence shown here is derived from an EMBL/GenBank/DDBJ whole genome shotgun (WGS) entry which is preliminary data.</text>
</comment>
<accession>A0ABD3C637</accession>
<dbReference type="EMBL" id="JAVIJP010000053">
    <property type="protein sequence ID" value="KAL3624774.1"/>
    <property type="molecule type" value="Genomic_DNA"/>
</dbReference>
<keyword evidence="4" id="KW-0479">Metal-binding</keyword>
<dbReference type="Pfam" id="PF13639">
    <property type="entry name" value="zf-RING_2"/>
    <property type="match status" value="1"/>
</dbReference>
<evidence type="ECO:0000256" key="1">
    <source>
        <dbReference type="ARBA" id="ARBA00000900"/>
    </source>
</evidence>
<evidence type="ECO:0000256" key="3">
    <source>
        <dbReference type="ARBA" id="ARBA00022679"/>
    </source>
</evidence>
<sequence>MALPMIMGRDQNAAIFGYVHAGYVIMYSQYWTPLYYLQYQSQPCHDDSWILNAQEDNEHDESLILNAQEEEEDDDDDEIELSEDELREWDLLDGELVFYDASDDHDNGLSEEMITKHMKTRDCNDHVDSDRICVVCQDCLLDEDEKIVATLDCGHDFHVGCIKNWLMLKNCCPLCKATGIRL</sequence>
<evidence type="ECO:0000256" key="2">
    <source>
        <dbReference type="ARBA" id="ARBA00012483"/>
    </source>
</evidence>
<dbReference type="InterPro" id="IPR013083">
    <property type="entry name" value="Znf_RING/FYVE/PHD"/>
</dbReference>
<evidence type="ECO:0000313" key="11">
    <source>
        <dbReference type="Proteomes" id="UP001632038"/>
    </source>
</evidence>
<dbReference type="Proteomes" id="UP001632038">
    <property type="component" value="Unassembled WGS sequence"/>
</dbReference>
<evidence type="ECO:0000256" key="7">
    <source>
        <dbReference type="ARBA" id="ARBA00022833"/>
    </source>
</evidence>
<dbReference type="InterPro" id="IPR045191">
    <property type="entry name" value="MBR1/2-like"/>
</dbReference>
<evidence type="ECO:0000256" key="4">
    <source>
        <dbReference type="ARBA" id="ARBA00022723"/>
    </source>
</evidence>
<dbReference type="PROSITE" id="PS50089">
    <property type="entry name" value="ZF_RING_2"/>
    <property type="match status" value="1"/>
</dbReference>
<dbReference type="GO" id="GO:0061630">
    <property type="term" value="F:ubiquitin protein ligase activity"/>
    <property type="evidence" value="ECO:0007669"/>
    <property type="project" value="UniProtKB-EC"/>
</dbReference>
<dbReference type="GO" id="GO:0008270">
    <property type="term" value="F:zinc ion binding"/>
    <property type="evidence" value="ECO:0007669"/>
    <property type="project" value="UniProtKB-KW"/>
</dbReference>